<keyword evidence="2" id="KW-1185">Reference proteome</keyword>
<accession>A0ACB9MI78</accession>
<proteinExistence type="predicted"/>
<evidence type="ECO:0000313" key="1">
    <source>
        <dbReference type="EMBL" id="KAI4323862.1"/>
    </source>
</evidence>
<organism evidence="1 2">
    <name type="scientific">Bauhinia variegata</name>
    <name type="common">Purple orchid tree</name>
    <name type="synonym">Phanera variegata</name>
    <dbReference type="NCBI Taxonomy" id="167791"/>
    <lineage>
        <taxon>Eukaryota</taxon>
        <taxon>Viridiplantae</taxon>
        <taxon>Streptophyta</taxon>
        <taxon>Embryophyta</taxon>
        <taxon>Tracheophyta</taxon>
        <taxon>Spermatophyta</taxon>
        <taxon>Magnoliopsida</taxon>
        <taxon>eudicotyledons</taxon>
        <taxon>Gunneridae</taxon>
        <taxon>Pentapetalae</taxon>
        <taxon>rosids</taxon>
        <taxon>fabids</taxon>
        <taxon>Fabales</taxon>
        <taxon>Fabaceae</taxon>
        <taxon>Cercidoideae</taxon>
        <taxon>Cercideae</taxon>
        <taxon>Bauhiniinae</taxon>
        <taxon>Bauhinia</taxon>
    </lineage>
</organism>
<sequence length="170" mass="18990">MPSRGSFLSTRKLSLKHHNNGDCEEPATEKNAHTLSMPILLGRLKRVADALLPSPPPFNFHTNGIIIEAIKNFIKYLKFDINECNVYKPCVEKAICFNEIGSYSCKCPEGFEGNGLLNGTGCERKSSSNTFLVIALSVSLSFVALLVGSFYVYWGMRKRRVTNKQEGTFF</sequence>
<name>A0ACB9MI78_BAUVA</name>
<protein>
    <submittedName>
        <fullName evidence="1">Uncharacterized protein</fullName>
    </submittedName>
</protein>
<evidence type="ECO:0000313" key="2">
    <source>
        <dbReference type="Proteomes" id="UP000828941"/>
    </source>
</evidence>
<comment type="caution">
    <text evidence="1">The sequence shown here is derived from an EMBL/GenBank/DDBJ whole genome shotgun (WGS) entry which is preliminary data.</text>
</comment>
<gene>
    <name evidence="1" type="ORF">L6164_023437</name>
</gene>
<dbReference type="Proteomes" id="UP000828941">
    <property type="component" value="Chromosome 9"/>
</dbReference>
<reference evidence="1 2" key="1">
    <citation type="journal article" date="2022" name="DNA Res.">
        <title>Chromosomal-level genome assembly of the orchid tree Bauhinia variegata (Leguminosae; Cercidoideae) supports the allotetraploid origin hypothesis of Bauhinia.</title>
        <authorList>
            <person name="Zhong Y."/>
            <person name="Chen Y."/>
            <person name="Zheng D."/>
            <person name="Pang J."/>
            <person name="Liu Y."/>
            <person name="Luo S."/>
            <person name="Meng S."/>
            <person name="Qian L."/>
            <person name="Wei D."/>
            <person name="Dai S."/>
            <person name="Zhou R."/>
        </authorList>
    </citation>
    <scope>NUCLEOTIDE SEQUENCE [LARGE SCALE GENOMIC DNA]</scope>
    <source>
        <strain evidence="1">BV-YZ2020</strain>
    </source>
</reference>
<dbReference type="EMBL" id="CM039434">
    <property type="protein sequence ID" value="KAI4323862.1"/>
    <property type="molecule type" value="Genomic_DNA"/>
</dbReference>